<dbReference type="InterPro" id="IPR029181">
    <property type="entry name" value="Barttin"/>
</dbReference>
<organism evidence="2 3">
    <name type="scientific">Sander lucioperca</name>
    <name type="common">Pike-perch</name>
    <name type="synonym">Perca lucioperca</name>
    <dbReference type="NCBI Taxonomy" id="283035"/>
    <lineage>
        <taxon>Eukaryota</taxon>
        <taxon>Metazoa</taxon>
        <taxon>Chordata</taxon>
        <taxon>Craniata</taxon>
        <taxon>Vertebrata</taxon>
        <taxon>Euteleostomi</taxon>
        <taxon>Actinopterygii</taxon>
        <taxon>Neopterygii</taxon>
        <taxon>Teleostei</taxon>
        <taxon>Neoteleostei</taxon>
        <taxon>Acanthomorphata</taxon>
        <taxon>Eupercaria</taxon>
        <taxon>Perciformes</taxon>
        <taxon>Percoidei</taxon>
        <taxon>Percidae</taxon>
        <taxon>Luciopercinae</taxon>
        <taxon>Sander</taxon>
    </lineage>
</organism>
<dbReference type="PANTHER" id="PTHR28399">
    <property type="entry name" value="BARTTIN"/>
    <property type="match status" value="1"/>
</dbReference>
<dbReference type="Proteomes" id="UP000694568">
    <property type="component" value="Unplaced"/>
</dbReference>
<evidence type="ECO:0000313" key="3">
    <source>
        <dbReference type="Proteomes" id="UP000694568"/>
    </source>
</evidence>
<reference evidence="2" key="2">
    <citation type="submission" date="2025-09" db="UniProtKB">
        <authorList>
            <consortium name="Ensembl"/>
        </authorList>
    </citation>
    <scope>IDENTIFICATION</scope>
</reference>
<sequence length="151" mass="16771">MVEGKPYRYGLIAAGLCVSAVGLFIMTQEQPHIYVAMCTLGITMVCIGTAWSLCQCYPKVILADEIQEKCLQDVVCTAAGARYCLSHTHTHTHTHTVLILYCIVFIQALMIVCGWSVYQDAKRPSSSGRTWRQQQCNVSVGGKRSALMCRY</sequence>
<reference evidence="2" key="1">
    <citation type="submission" date="2025-08" db="UniProtKB">
        <authorList>
            <consortium name="Ensembl"/>
        </authorList>
    </citation>
    <scope>IDENTIFICATION</scope>
</reference>
<dbReference type="GO" id="GO:0016323">
    <property type="term" value="C:basolateral plasma membrane"/>
    <property type="evidence" value="ECO:0007669"/>
    <property type="project" value="TreeGrafter"/>
</dbReference>
<feature type="transmembrane region" description="Helical" evidence="1">
    <location>
        <begin position="33"/>
        <end position="53"/>
    </location>
</feature>
<evidence type="ECO:0000313" key="2">
    <source>
        <dbReference type="Ensembl" id="ENSSLUP00000053556.1"/>
    </source>
</evidence>
<feature type="transmembrane region" description="Helical" evidence="1">
    <location>
        <begin position="98"/>
        <end position="118"/>
    </location>
</feature>
<keyword evidence="3" id="KW-1185">Reference proteome</keyword>
<keyword evidence="1" id="KW-1133">Transmembrane helix</keyword>
<name>A0A8D0AAJ6_SANLU</name>
<evidence type="ECO:0000256" key="1">
    <source>
        <dbReference type="SAM" id="Phobius"/>
    </source>
</evidence>
<proteinExistence type="predicted"/>
<keyword evidence="1" id="KW-0472">Membrane</keyword>
<dbReference type="Pfam" id="PF15462">
    <property type="entry name" value="Barttin"/>
    <property type="match status" value="1"/>
</dbReference>
<dbReference type="AlphaFoldDB" id="A0A8D0AAJ6"/>
<accession>A0A8D0AAJ6</accession>
<dbReference type="Ensembl" id="ENSSLUT00000055130.1">
    <property type="protein sequence ID" value="ENSSLUP00000053556.1"/>
    <property type="gene ID" value="ENSSLUG00000023210.1"/>
</dbReference>
<dbReference type="PANTHER" id="PTHR28399:SF1">
    <property type="entry name" value="BARTTIN"/>
    <property type="match status" value="1"/>
</dbReference>
<keyword evidence="1" id="KW-0812">Transmembrane</keyword>
<dbReference type="GO" id="GO:0006821">
    <property type="term" value="P:chloride transport"/>
    <property type="evidence" value="ECO:0007669"/>
    <property type="project" value="InterPro"/>
</dbReference>
<protein>
    <submittedName>
        <fullName evidence="2">Uncharacterized protein</fullName>
    </submittedName>
</protein>
<feature type="transmembrane region" description="Helical" evidence="1">
    <location>
        <begin position="6"/>
        <end position="26"/>
    </location>
</feature>
<dbReference type="GO" id="GO:0017081">
    <property type="term" value="F:chloride channel regulator activity"/>
    <property type="evidence" value="ECO:0007669"/>
    <property type="project" value="TreeGrafter"/>
</dbReference>
<dbReference type="GeneTree" id="ENSGT01150000287015"/>